<sequence>MSRKHHYVPKKDTTDSFEELSAKLTADLRNHVRFMADYPVLSDDWIQMAEQIGRIGHITEMERQLPKKHDATLWECEEIALRCLRNLVDYNNYLKRMIERGPVKVSYSWDHVQQELIEIAVQTETMATLEKFEHGMGLTLKNAWLHAEAVQYLPNKKMDNCQEVTVIHFLLGLCRQLDTIDESRVMPLLVEKRIFALLAMHLSAHINILN</sequence>
<protein>
    <submittedName>
        <fullName evidence="1">Uncharacterized protein</fullName>
    </submittedName>
</protein>
<proteinExistence type="predicted"/>
<reference evidence="1 2" key="1">
    <citation type="journal article" date="2017" name="Genome Biol. Evol.">
        <title>Phytophthora megakarya and P. palmivora, closely related causal agents of cacao black pod rot, underwent increases in genome sizes and gene numbers by different mechanisms.</title>
        <authorList>
            <person name="Ali S.S."/>
            <person name="Shao J."/>
            <person name="Lary D.J."/>
            <person name="Kronmiller B."/>
            <person name="Shen D."/>
            <person name="Strem M.D."/>
            <person name="Amoako-Attah I."/>
            <person name="Akrofi A.Y."/>
            <person name="Begoude B.A."/>
            <person name="Ten Hoopen G.M."/>
            <person name="Coulibaly K."/>
            <person name="Kebe B.I."/>
            <person name="Melnick R.L."/>
            <person name="Guiltinan M.J."/>
            <person name="Tyler B.M."/>
            <person name="Meinhardt L.W."/>
            <person name="Bailey B.A."/>
        </authorList>
    </citation>
    <scope>NUCLEOTIDE SEQUENCE [LARGE SCALE GENOMIC DNA]</scope>
    <source>
        <strain evidence="2">sbr112.9</strain>
    </source>
</reference>
<dbReference type="Proteomes" id="UP000237271">
    <property type="component" value="Unassembled WGS sequence"/>
</dbReference>
<evidence type="ECO:0000313" key="2">
    <source>
        <dbReference type="Proteomes" id="UP000237271"/>
    </source>
</evidence>
<comment type="caution">
    <text evidence="1">The sequence shown here is derived from an EMBL/GenBank/DDBJ whole genome shotgun (WGS) entry which is preliminary data.</text>
</comment>
<dbReference type="OrthoDB" id="10257430at2759"/>
<gene>
    <name evidence="1" type="ORF">PHPALM_2946</name>
</gene>
<keyword evidence="2" id="KW-1185">Reference proteome</keyword>
<organism evidence="1 2">
    <name type="scientific">Phytophthora palmivora</name>
    <dbReference type="NCBI Taxonomy" id="4796"/>
    <lineage>
        <taxon>Eukaryota</taxon>
        <taxon>Sar</taxon>
        <taxon>Stramenopiles</taxon>
        <taxon>Oomycota</taxon>
        <taxon>Peronosporomycetes</taxon>
        <taxon>Peronosporales</taxon>
        <taxon>Peronosporaceae</taxon>
        <taxon>Phytophthora</taxon>
    </lineage>
</organism>
<name>A0A2P4YNL8_9STRA</name>
<evidence type="ECO:0000313" key="1">
    <source>
        <dbReference type="EMBL" id="POM79401.1"/>
    </source>
</evidence>
<feature type="non-terminal residue" evidence="1">
    <location>
        <position position="210"/>
    </location>
</feature>
<dbReference type="EMBL" id="NCKW01001638">
    <property type="protein sequence ID" value="POM79401.1"/>
    <property type="molecule type" value="Genomic_DNA"/>
</dbReference>
<dbReference type="AlphaFoldDB" id="A0A2P4YNL8"/>
<accession>A0A2P4YNL8</accession>